<dbReference type="SUPFAM" id="SSF51126">
    <property type="entry name" value="Pectin lyase-like"/>
    <property type="match status" value="1"/>
</dbReference>
<dbReference type="Proteomes" id="UP001177597">
    <property type="component" value="Chromosome"/>
</dbReference>
<dbReference type="Pfam" id="PF05860">
    <property type="entry name" value="TPS"/>
    <property type="match status" value="1"/>
</dbReference>
<gene>
    <name evidence="3" type="ORF">QE207_10545</name>
</gene>
<protein>
    <submittedName>
        <fullName evidence="3">Filamentous hemagglutinin N-terminal domain-containing protein</fullName>
    </submittedName>
</protein>
<feature type="signal peptide" evidence="1">
    <location>
        <begin position="1"/>
        <end position="24"/>
    </location>
</feature>
<dbReference type="InterPro" id="IPR011050">
    <property type="entry name" value="Pectin_lyase_fold/virulence"/>
</dbReference>
<dbReference type="NCBIfam" id="TIGR01901">
    <property type="entry name" value="adhes_NPXG"/>
    <property type="match status" value="1"/>
</dbReference>
<reference evidence="3" key="1">
    <citation type="submission" date="2023-04" db="EMBL/GenBank/DDBJ databases">
        <title>Genome dynamics across the evolutionary transition to endosymbiosis.</title>
        <authorList>
            <person name="Siozios S."/>
            <person name="Nadal-Jimenez P."/>
            <person name="Azagi T."/>
            <person name="Sprong H."/>
            <person name="Frost C.L."/>
            <person name="Parratt S.R."/>
            <person name="Taylor G."/>
            <person name="Brettell L."/>
            <person name="Lew K.C."/>
            <person name="Croft L."/>
            <person name="King K.C."/>
            <person name="Brockhurst M.A."/>
            <person name="Hypsa V."/>
            <person name="Novakova E."/>
            <person name="Darby A.C."/>
            <person name="Hurst G.D.D."/>
        </authorList>
    </citation>
    <scope>NUCLEOTIDE SEQUENCE</scope>
    <source>
        <strain evidence="3">AIh</strain>
    </source>
</reference>
<proteinExistence type="predicted"/>
<evidence type="ECO:0000313" key="4">
    <source>
        <dbReference type="Proteomes" id="UP001177597"/>
    </source>
</evidence>
<accession>A0AA95K6R7</accession>
<sequence>MIIKKNMFIYSILTISLLSTTAFANNERINSLQDQNKANKTRIYNLRENNIDIKAPDNYGVSHNKYQHFNIGKDYITHLNNDATRNQNMINQKTGPAKIIINEITHDEITYLNGQLNVKGTPAKVVIINPNGIICNDCQFTNATEVDLVAGRMFYIDKTISYHTNKEKIIFTGKGIQSNDNFVNQKSNLLSKLSVYAGQLQLKNNANIHVAEQYYAVGNYNNYYYLDFDNKGIMAGEKIATKFTIGKGSQIYANKLTIFNGQGLNLHNQGSIITHNIMSINADHIVNEGNIMANTDIGTSRLSGMYISAKHLVNHYNGNISATRGEIGFKQTYLPFGYQDKNIKITKLTY</sequence>
<feature type="chain" id="PRO_5041648973" evidence="1">
    <location>
        <begin position="25"/>
        <end position="350"/>
    </location>
</feature>
<keyword evidence="1" id="KW-0732">Signal</keyword>
<dbReference type="SMART" id="SM00912">
    <property type="entry name" value="Haemagg_act"/>
    <property type="match status" value="1"/>
</dbReference>
<evidence type="ECO:0000313" key="3">
    <source>
        <dbReference type="EMBL" id="WGL94187.1"/>
    </source>
</evidence>
<feature type="domain" description="Filamentous haemagglutinin FhaB/tRNA nuclease CdiA-like TPS" evidence="2">
    <location>
        <begin position="49"/>
        <end position="159"/>
    </location>
</feature>
<name>A0AA95K6R7_9GAMM</name>
<evidence type="ECO:0000259" key="2">
    <source>
        <dbReference type="SMART" id="SM00912"/>
    </source>
</evidence>
<dbReference type="InterPro" id="IPR012334">
    <property type="entry name" value="Pectin_lyas_fold"/>
</dbReference>
<organism evidence="3 4">
    <name type="scientific">Arsenophonus nasoniae</name>
    <name type="common">son-killer infecting Nasonia vitripennis</name>
    <dbReference type="NCBI Taxonomy" id="638"/>
    <lineage>
        <taxon>Bacteria</taxon>
        <taxon>Pseudomonadati</taxon>
        <taxon>Pseudomonadota</taxon>
        <taxon>Gammaproteobacteria</taxon>
        <taxon>Enterobacterales</taxon>
        <taxon>Morganellaceae</taxon>
        <taxon>Arsenophonus</taxon>
    </lineage>
</organism>
<dbReference type="Gene3D" id="2.160.20.10">
    <property type="entry name" value="Single-stranded right-handed beta-helix, Pectin lyase-like"/>
    <property type="match status" value="1"/>
</dbReference>
<dbReference type="EMBL" id="CP123498">
    <property type="protein sequence ID" value="WGL94187.1"/>
    <property type="molecule type" value="Genomic_DNA"/>
</dbReference>
<evidence type="ECO:0000256" key="1">
    <source>
        <dbReference type="SAM" id="SignalP"/>
    </source>
</evidence>
<dbReference type="InterPro" id="IPR008638">
    <property type="entry name" value="FhaB/CdiA-like_TPS"/>
</dbReference>
<dbReference type="RefSeq" id="WP_280628556.1">
    <property type="nucleotide sequence ID" value="NZ_CP123498.1"/>
</dbReference>
<dbReference type="AlphaFoldDB" id="A0AA95K6R7"/>